<evidence type="ECO:0000313" key="3">
    <source>
        <dbReference type="Proteomes" id="UP000288805"/>
    </source>
</evidence>
<reference evidence="2 3" key="1">
    <citation type="journal article" date="2018" name="PLoS Genet.">
        <title>Population sequencing reveals clonal diversity and ancestral inbreeding in the grapevine cultivar Chardonnay.</title>
        <authorList>
            <person name="Roach M.J."/>
            <person name="Johnson D.L."/>
            <person name="Bohlmann J."/>
            <person name="van Vuuren H.J."/>
            <person name="Jones S.J."/>
            <person name="Pretorius I.S."/>
            <person name="Schmidt S.A."/>
            <person name="Borneman A.R."/>
        </authorList>
    </citation>
    <scope>NUCLEOTIDE SEQUENCE [LARGE SCALE GENOMIC DNA]</scope>
    <source>
        <strain evidence="3">cv. Chardonnay</strain>
        <tissue evidence="2">Leaf</tissue>
    </source>
</reference>
<organism evidence="2 3">
    <name type="scientific">Vitis vinifera</name>
    <name type="common">Grape</name>
    <dbReference type="NCBI Taxonomy" id="29760"/>
    <lineage>
        <taxon>Eukaryota</taxon>
        <taxon>Viridiplantae</taxon>
        <taxon>Streptophyta</taxon>
        <taxon>Embryophyta</taxon>
        <taxon>Tracheophyta</taxon>
        <taxon>Spermatophyta</taxon>
        <taxon>Magnoliopsida</taxon>
        <taxon>eudicotyledons</taxon>
        <taxon>Gunneridae</taxon>
        <taxon>Pentapetalae</taxon>
        <taxon>rosids</taxon>
        <taxon>Vitales</taxon>
        <taxon>Vitaceae</taxon>
        <taxon>Viteae</taxon>
        <taxon>Vitis</taxon>
    </lineage>
</organism>
<protein>
    <submittedName>
        <fullName evidence="2">Uncharacterized protein</fullName>
    </submittedName>
</protein>
<dbReference type="EMBL" id="QGNW01000105">
    <property type="protein sequence ID" value="RVW96842.1"/>
    <property type="molecule type" value="Genomic_DNA"/>
</dbReference>
<feature type="region of interest" description="Disordered" evidence="1">
    <location>
        <begin position="1"/>
        <end position="43"/>
    </location>
</feature>
<feature type="region of interest" description="Disordered" evidence="1">
    <location>
        <begin position="76"/>
        <end position="143"/>
    </location>
</feature>
<name>A0A438IJE9_VITVI</name>
<sequence>MSLRNPTISSATLLHHPSPFDSEPRVHHFEETHSTPPQSTDPRLAFHFQYGANLRSPSYPFIETYHEVESLLYSGGEATRPSSPAPQRRYEMRRPPTTPRVTTSRPESSVRRLPAKRARTLGPGESPRASEPPEDSELPSDMSPESIIRRPMVIASPIEGNSYFRTRSFHSELYFDQETIIALYFYQSMTTRGVRSPIAFHFSFDRRPSVLERYMVHILSRGTSTDSVILWKELLLGMLLVDVVLHSNLFPLQHSEKVHRKKLQRADTISLLFQRLLCQILEYLGFLTEPRLERRRLCRERFTLEKWNQSAGYSALLGVPPMVALPVPPRPKQDELPVETTPPVPTLEATSAAPPMTPTSPPIAPTTVEPSITISAMEFCALVHTFQTLTTTHSALFQQMPPPQPDLPASSEPITPTEDTTPAEVQIPPPQDEPPTVTAMPEDASSPLKAPTTRS</sequence>
<feature type="region of interest" description="Disordered" evidence="1">
    <location>
        <begin position="329"/>
        <end position="362"/>
    </location>
</feature>
<comment type="caution">
    <text evidence="2">The sequence shown here is derived from an EMBL/GenBank/DDBJ whole genome shotgun (WGS) entry which is preliminary data.</text>
</comment>
<dbReference type="AlphaFoldDB" id="A0A438IJE9"/>
<feature type="compositionally biased region" description="Polar residues" evidence="1">
    <location>
        <begin position="1"/>
        <end position="12"/>
    </location>
</feature>
<feature type="compositionally biased region" description="Basic and acidic residues" evidence="1">
    <location>
        <begin position="22"/>
        <end position="33"/>
    </location>
</feature>
<gene>
    <name evidence="2" type="ORF">CK203_026125</name>
</gene>
<feature type="region of interest" description="Disordered" evidence="1">
    <location>
        <begin position="397"/>
        <end position="455"/>
    </location>
</feature>
<dbReference type="Proteomes" id="UP000288805">
    <property type="component" value="Unassembled WGS sequence"/>
</dbReference>
<accession>A0A438IJE9</accession>
<evidence type="ECO:0000256" key="1">
    <source>
        <dbReference type="SAM" id="MobiDB-lite"/>
    </source>
</evidence>
<proteinExistence type="predicted"/>
<evidence type="ECO:0000313" key="2">
    <source>
        <dbReference type="EMBL" id="RVW96842.1"/>
    </source>
</evidence>